<reference evidence="2" key="1">
    <citation type="journal article" date="2019" name="Int. J. Syst. Evol. Microbiol.">
        <title>The Global Catalogue of Microorganisms (GCM) 10K type strain sequencing project: providing services to taxonomists for standard genome sequencing and annotation.</title>
        <authorList>
            <consortium name="The Broad Institute Genomics Platform"/>
            <consortium name="The Broad Institute Genome Sequencing Center for Infectious Disease"/>
            <person name="Wu L."/>
            <person name="Ma J."/>
        </authorList>
    </citation>
    <scope>NUCLEOTIDE SEQUENCE [LARGE SCALE GENOMIC DNA]</scope>
    <source>
        <strain evidence="2">JCM 17563</strain>
    </source>
</reference>
<organism evidence="1 2">
    <name type="scientific">Sphingomonas swuensis</name>
    <dbReference type="NCBI Taxonomy" id="977800"/>
    <lineage>
        <taxon>Bacteria</taxon>
        <taxon>Pseudomonadati</taxon>
        <taxon>Pseudomonadota</taxon>
        <taxon>Alphaproteobacteria</taxon>
        <taxon>Sphingomonadales</taxon>
        <taxon>Sphingomonadaceae</taxon>
        <taxon>Sphingomonas</taxon>
    </lineage>
</organism>
<comment type="caution">
    <text evidence="1">The sequence shown here is derived from an EMBL/GenBank/DDBJ whole genome shotgun (WGS) entry which is preliminary data.</text>
</comment>
<dbReference type="Gene3D" id="3.40.50.2000">
    <property type="entry name" value="Glycogen Phosphorylase B"/>
    <property type="match status" value="2"/>
</dbReference>
<evidence type="ECO:0000313" key="2">
    <source>
        <dbReference type="Proteomes" id="UP001500235"/>
    </source>
</evidence>
<sequence>MKRWLLVYGPLGMGGIETLIVRLANHLASEGKDVAVLHSGGENVPLLSPDVTPLEYASRQSAIGLGSRWLGREQAPAALISFDPISAALGLAIEAVAPGGHAVHLSGIYHPRAFFMDGERADRRWLNRMVAEAVGFERLFFMNEESRTEKQRRWEVALDRSPIIPVPVEERNRQWSRAASEAPLRIVSVGRLTDFKQYNIGASSIVRRLLDDGVEVSWDIYGDGALEPEVRAAIDRQGVSKQLRLCGTLPYAQLASTLLDYDLFVGLGTAALEASMLGIPTIAATDSSAEGSYGWFHQLPFGNLGERQEGKEPTHRIEQLIRDYRAMPQADRMTLSQDLHSGALRYALPGVARQLEALADAAPSGGAPHAKRLTSMLYGLLTDSLPIRMVRALRQAVPSSNSR</sequence>
<gene>
    <name evidence="1" type="ORF">GCM10022280_16720</name>
</gene>
<dbReference type="SUPFAM" id="SSF53756">
    <property type="entry name" value="UDP-Glycosyltransferase/glycogen phosphorylase"/>
    <property type="match status" value="1"/>
</dbReference>
<protein>
    <recommendedName>
        <fullName evidence="3">Glycosyltransferase</fullName>
    </recommendedName>
</protein>
<evidence type="ECO:0000313" key="1">
    <source>
        <dbReference type="EMBL" id="GAA4018017.1"/>
    </source>
</evidence>
<name>A0ABP7SXM2_9SPHN</name>
<dbReference type="EMBL" id="BAABBQ010000001">
    <property type="protein sequence ID" value="GAA4018017.1"/>
    <property type="molecule type" value="Genomic_DNA"/>
</dbReference>
<proteinExistence type="predicted"/>
<keyword evidence="2" id="KW-1185">Reference proteome</keyword>
<dbReference type="RefSeq" id="WP_344706934.1">
    <property type="nucleotide sequence ID" value="NZ_BAABBQ010000001.1"/>
</dbReference>
<dbReference type="Proteomes" id="UP001500235">
    <property type="component" value="Unassembled WGS sequence"/>
</dbReference>
<accession>A0ABP7SXM2</accession>
<dbReference type="CDD" id="cd03801">
    <property type="entry name" value="GT4_PimA-like"/>
    <property type="match status" value="1"/>
</dbReference>
<evidence type="ECO:0008006" key="3">
    <source>
        <dbReference type="Google" id="ProtNLM"/>
    </source>
</evidence>